<keyword evidence="3" id="KW-1185">Reference proteome</keyword>
<dbReference type="Pfam" id="PF23924">
    <property type="entry name" value="DUF7263"/>
    <property type="match status" value="1"/>
</dbReference>
<keyword evidence="1" id="KW-0812">Transmembrane</keyword>
<feature type="transmembrane region" description="Helical" evidence="1">
    <location>
        <begin position="26"/>
        <end position="50"/>
    </location>
</feature>
<reference evidence="2 3" key="1">
    <citation type="submission" date="2016-11" db="EMBL/GenBank/DDBJ databases">
        <authorList>
            <person name="Jaros S."/>
            <person name="Januszkiewicz K."/>
            <person name="Wedrychowicz H."/>
        </authorList>
    </citation>
    <scope>NUCLEOTIDE SEQUENCE [LARGE SCALE GENOMIC DNA]</scope>
    <source>
        <strain evidence="2 3">DSM 9297</strain>
    </source>
</reference>
<evidence type="ECO:0000256" key="1">
    <source>
        <dbReference type="SAM" id="Phobius"/>
    </source>
</evidence>
<dbReference type="OrthoDB" id="270259at2157"/>
<organism evidence="2 3">
    <name type="scientific">Halobaculum gomorrense</name>
    <dbReference type="NCBI Taxonomy" id="43928"/>
    <lineage>
        <taxon>Archaea</taxon>
        <taxon>Methanobacteriati</taxon>
        <taxon>Methanobacteriota</taxon>
        <taxon>Stenosarchaea group</taxon>
        <taxon>Halobacteria</taxon>
        <taxon>Halobacteriales</taxon>
        <taxon>Haloferacaceae</taxon>
        <taxon>Halobaculum</taxon>
    </lineage>
</organism>
<dbReference type="STRING" id="43928.SAMN05443636_0136"/>
<gene>
    <name evidence="2" type="ORF">SAMN05443636_0136</name>
</gene>
<evidence type="ECO:0000313" key="3">
    <source>
        <dbReference type="Proteomes" id="UP000184357"/>
    </source>
</evidence>
<dbReference type="AlphaFoldDB" id="A0A1M5JJG5"/>
<dbReference type="EMBL" id="FQWV01000001">
    <property type="protein sequence ID" value="SHG40671.1"/>
    <property type="molecule type" value="Genomic_DNA"/>
</dbReference>
<proteinExistence type="predicted"/>
<name>A0A1M5JJG5_9EURY</name>
<sequence>MSAASDSPPVATTAISVDRAQANLTALVAALIVLTATIGVAVGLADAALAGTDRNPGERRAAVVATERLTAADSPVTRRENVVNESALEMLDAPRMVDLVPPLAGTAFVVRVGGATVVERGDPTGGVSFRRIVLVSAAAERTRTVDAADAVTLPRRTDQVRVEFVDADVETVRVNGRVVLHRPGGLRGIETVSVSRAETLTISFDANATGSVDVTSVPERTRKAILEVTVDA</sequence>
<accession>A0A1M5JJG5</accession>
<evidence type="ECO:0000313" key="2">
    <source>
        <dbReference type="EMBL" id="SHG40671.1"/>
    </source>
</evidence>
<dbReference type="Proteomes" id="UP000184357">
    <property type="component" value="Unassembled WGS sequence"/>
</dbReference>
<dbReference type="RefSeq" id="WP_079991423.1">
    <property type="nucleotide sequence ID" value="NZ_FQWV01000001.1"/>
</dbReference>
<protein>
    <submittedName>
        <fullName evidence="2">Uncharacterized protein</fullName>
    </submittedName>
</protein>
<dbReference type="InterPro" id="IPR055687">
    <property type="entry name" value="DUF7263"/>
</dbReference>
<keyword evidence="1" id="KW-1133">Transmembrane helix</keyword>
<keyword evidence="1" id="KW-0472">Membrane</keyword>